<dbReference type="AlphaFoldDB" id="A0A9W6TYU8"/>
<dbReference type="EMBL" id="BSXT01000260">
    <property type="protein sequence ID" value="GMF22644.1"/>
    <property type="molecule type" value="Genomic_DNA"/>
</dbReference>
<evidence type="ECO:0000313" key="3">
    <source>
        <dbReference type="Proteomes" id="UP001165121"/>
    </source>
</evidence>
<feature type="compositionally biased region" description="Basic residues" evidence="1">
    <location>
        <begin position="211"/>
        <end position="230"/>
    </location>
</feature>
<feature type="compositionally biased region" description="Low complexity" evidence="1">
    <location>
        <begin position="200"/>
        <end position="210"/>
    </location>
</feature>
<keyword evidence="3" id="KW-1185">Reference proteome</keyword>
<name>A0A9W6TYU8_9STRA</name>
<proteinExistence type="predicted"/>
<feature type="region of interest" description="Disordered" evidence="1">
    <location>
        <begin position="111"/>
        <end position="272"/>
    </location>
</feature>
<dbReference type="Proteomes" id="UP001165121">
    <property type="component" value="Unassembled WGS sequence"/>
</dbReference>
<reference evidence="2" key="1">
    <citation type="submission" date="2023-04" db="EMBL/GenBank/DDBJ databases">
        <title>Phytophthora fragariaefolia NBRC 109709.</title>
        <authorList>
            <person name="Ichikawa N."/>
            <person name="Sato H."/>
            <person name="Tonouchi N."/>
        </authorList>
    </citation>
    <scope>NUCLEOTIDE SEQUENCE</scope>
    <source>
        <strain evidence="2">NBRC 109709</strain>
    </source>
</reference>
<feature type="compositionally biased region" description="Low complexity" evidence="1">
    <location>
        <begin position="147"/>
        <end position="159"/>
    </location>
</feature>
<evidence type="ECO:0000256" key="1">
    <source>
        <dbReference type="SAM" id="MobiDB-lite"/>
    </source>
</evidence>
<organism evidence="2 3">
    <name type="scientific">Phytophthora fragariaefolia</name>
    <dbReference type="NCBI Taxonomy" id="1490495"/>
    <lineage>
        <taxon>Eukaryota</taxon>
        <taxon>Sar</taxon>
        <taxon>Stramenopiles</taxon>
        <taxon>Oomycota</taxon>
        <taxon>Peronosporomycetes</taxon>
        <taxon>Peronosporales</taxon>
        <taxon>Peronosporaceae</taxon>
        <taxon>Phytophthora</taxon>
    </lineage>
</organism>
<protein>
    <submittedName>
        <fullName evidence="2">Unnamed protein product</fullName>
    </submittedName>
</protein>
<feature type="compositionally biased region" description="Basic and acidic residues" evidence="1">
    <location>
        <begin position="76"/>
        <end position="87"/>
    </location>
</feature>
<evidence type="ECO:0000313" key="2">
    <source>
        <dbReference type="EMBL" id="GMF22644.1"/>
    </source>
</evidence>
<gene>
    <name evidence="2" type="ORF">Pfra01_000337000</name>
</gene>
<feature type="region of interest" description="Disordered" evidence="1">
    <location>
        <begin position="62"/>
        <end position="87"/>
    </location>
</feature>
<comment type="caution">
    <text evidence="2">The sequence shown here is derived from an EMBL/GenBank/DDBJ whole genome shotgun (WGS) entry which is preliminary data.</text>
</comment>
<sequence length="316" mass="34746">MELSFESELIGNGMARFSGHQTELRLRLHVGGAVARSLPGGDRLVSPFNPPAHRLRCQRGVHSPARCPVGPRRRRGSDIHDTSPTTRERWPSLWGVRRLRHWSNQLSAFASMRGHEEKRGRAAAPAREQRGRAGAPAHGERGRVEAPFRTPRGRAGAPGRECDGRAPLPFADDSVAQETLRDTGTTKTDVSCLEEDEVSSSETSASSSGSRRLRNSKRNRSGRRRLRRRPTASDQVPSSESVNVVEYSEDSPNRNRTVEEPNPPSDAATIMRPPGLSWKHILRNLKADEIEQVCHLTGSDEPAVLANVATDDASSS</sequence>
<accession>A0A9W6TYU8</accession>